<dbReference type="CDD" id="cd00038">
    <property type="entry name" value="CAP_ED"/>
    <property type="match status" value="1"/>
</dbReference>
<dbReference type="GO" id="GO:0098855">
    <property type="term" value="C:HCN channel complex"/>
    <property type="evidence" value="ECO:0007669"/>
    <property type="project" value="TreeGrafter"/>
</dbReference>
<dbReference type="InterPro" id="IPR051413">
    <property type="entry name" value="K/Na_HCN_channel"/>
</dbReference>
<feature type="coiled-coil region" evidence="7">
    <location>
        <begin position="640"/>
        <end position="667"/>
    </location>
</feature>
<dbReference type="InterPro" id="IPR005821">
    <property type="entry name" value="Ion_trans_dom"/>
</dbReference>
<evidence type="ECO:0000256" key="1">
    <source>
        <dbReference type="ARBA" id="ARBA00004141"/>
    </source>
</evidence>
<dbReference type="GeneID" id="7839898"/>
<evidence type="ECO:0000256" key="9">
    <source>
        <dbReference type="SAM" id="Phobius"/>
    </source>
</evidence>
<feature type="region of interest" description="Disordered" evidence="8">
    <location>
        <begin position="153"/>
        <end position="181"/>
    </location>
</feature>
<feature type="transmembrane region" description="Helical" evidence="9">
    <location>
        <begin position="497"/>
        <end position="522"/>
    </location>
</feature>
<dbReference type="GO" id="GO:0003254">
    <property type="term" value="P:regulation of membrane depolarization"/>
    <property type="evidence" value="ECO:0007669"/>
    <property type="project" value="TreeGrafter"/>
</dbReference>
<feature type="transmembrane region" description="Helical" evidence="9">
    <location>
        <begin position="355"/>
        <end position="374"/>
    </location>
</feature>
<dbReference type="PROSITE" id="PS50042">
    <property type="entry name" value="CNMP_BINDING_3"/>
    <property type="match status" value="1"/>
</dbReference>
<dbReference type="PANTHER" id="PTHR45689:SF5">
    <property type="entry name" value="I[[H]] CHANNEL, ISOFORM E"/>
    <property type="match status" value="1"/>
</dbReference>
<feature type="transmembrane region" description="Helical" evidence="9">
    <location>
        <begin position="547"/>
        <end position="567"/>
    </location>
</feature>
<dbReference type="Gene3D" id="2.60.120.10">
    <property type="entry name" value="Jelly Rolls"/>
    <property type="match status" value="1"/>
</dbReference>
<evidence type="ECO:0000256" key="5">
    <source>
        <dbReference type="ARBA" id="ARBA00023065"/>
    </source>
</evidence>
<accession>I7MFM3</accession>
<dbReference type="eggNOG" id="KOG0500">
    <property type="taxonomic scope" value="Eukaryota"/>
</dbReference>
<sequence length="1157" mass="136064">MRRPIFQDNQTSLDQKKVNESYSLAQQSSQRTTFRELNSSEIRHQPFVYASDFVKPALGDTNARDRDLVADDLSQEDVKSNNLESYQGSFFYEIKMSKDKNFQSHQNSIFHSRYNVNSNTQSQSILDQIQLNQQHQSPQSQVTNSQVIKETEEVRNTQSIRMNDNASRQTPNRKKTSFPKVSSKKLTKYGENARKSNLFTELQLLKLQSEDKSVVNITRKSNQIMDIGLGGKFIQKAYLVYNFISKLKKNCGFYRPDTLNDNQRKLIGDLSNINTPAQNLWPNKQTDTEESLDIKRQSQNIKNQSMRSGNLLNIRKHGSTAFIANHINSIYSLAQRSSFFQKVCEIPTFSPHSKILDVFEIIQVVMSLLCIVYLPIEVAVKQTFYDLYGYKWEWFILSSIVFFVLGLLLNFNRGFYDKGLIVMNRRAIAKLYLKTGFLYDFLSMVPLVLSYLGVTGYLQFINIFVFLRLKNIMHFFQKCNSKFTSNNWVNLIVLLKLTRIILTILFQAHIFACLFLGLYIHIDSKVNWVTRYNSSPVQLEGDWFIKYIYAFYWAITTMTTVGLGDLAPANTIEVICYTIFMMSATCMFAYYFNAIGIVVQERNKISKQLSIEMTKTLRFLQSKQIEPEIQYEVRRYLQYKYSAQKNMISLEEEREILEKLNPEIQQKVLFSANIKIIECCQFLKDNFSYQFISKLAVKVKSQHYLNDQYIYHEGLSYYDESTEKKLYFIENGKVQLLNENQITGKVHLANTLQRGDVFGQFEFFSNQDYSMSAKTMEPVKLLVIEFNEFYQLIKDFPTDYEQFCMIRDKFQFQSRQNLQIKCESCGSLYHDILQCQKIHFVPNKELVILKNNFSQPIVQRKKRPDEERNIQVNALCQNQIVKQSIREYQEENGIEFVKEETPFTIKRLNLNNEDFAITPTNQKYNEFSSHRHQIQIPVFNSSSNQSKRPLQNNISQMLDDGEHTKRNQNFDNIEHSSITQKGFGDFRKSQLQQAQDEVKINEYQFKHSNQFYKFKASKNINSEALSATKAGQHHKQIMRKSSYLNNMPQLHDQNLKKSQIQDEMQYNFVIQSSPFIPDYTFTSLTSKNDVFETMKEFNIYFPHNNYSNEINKYNSSLKKIFNHIRNQTYHLYFRNKRILIDQQFLKNLNSNQEITYH</sequence>
<dbReference type="GO" id="GO:0005249">
    <property type="term" value="F:voltage-gated potassium channel activity"/>
    <property type="evidence" value="ECO:0007669"/>
    <property type="project" value="TreeGrafter"/>
</dbReference>
<reference evidence="12" key="1">
    <citation type="journal article" date="2006" name="PLoS Biol.">
        <title>Macronuclear genome sequence of the ciliate Tetrahymena thermophila, a model eukaryote.</title>
        <authorList>
            <person name="Eisen J.A."/>
            <person name="Coyne R.S."/>
            <person name="Wu M."/>
            <person name="Wu D."/>
            <person name="Thiagarajan M."/>
            <person name="Wortman J.R."/>
            <person name="Badger J.H."/>
            <person name="Ren Q."/>
            <person name="Amedeo P."/>
            <person name="Jones K.M."/>
            <person name="Tallon L.J."/>
            <person name="Delcher A.L."/>
            <person name="Salzberg S.L."/>
            <person name="Silva J.C."/>
            <person name="Haas B.J."/>
            <person name="Majoros W.H."/>
            <person name="Farzad M."/>
            <person name="Carlton J.M."/>
            <person name="Smith R.K. Jr."/>
            <person name="Garg J."/>
            <person name="Pearlman R.E."/>
            <person name="Karrer K.M."/>
            <person name="Sun L."/>
            <person name="Manning G."/>
            <person name="Elde N.C."/>
            <person name="Turkewitz A.P."/>
            <person name="Asai D.J."/>
            <person name="Wilkes D.E."/>
            <person name="Wang Y."/>
            <person name="Cai H."/>
            <person name="Collins K."/>
            <person name="Stewart B.A."/>
            <person name="Lee S.R."/>
            <person name="Wilamowska K."/>
            <person name="Weinberg Z."/>
            <person name="Ruzzo W.L."/>
            <person name="Wloga D."/>
            <person name="Gaertig J."/>
            <person name="Frankel J."/>
            <person name="Tsao C.-C."/>
            <person name="Gorovsky M.A."/>
            <person name="Keeling P.J."/>
            <person name="Waller R.F."/>
            <person name="Patron N.J."/>
            <person name="Cherry J.M."/>
            <person name="Stover N.A."/>
            <person name="Krieger C.J."/>
            <person name="del Toro C."/>
            <person name="Ryder H.F."/>
            <person name="Williamson S.C."/>
            <person name="Barbeau R.A."/>
            <person name="Hamilton E.P."/>
            <person name="Orias E."/>
        </authorList>
    </citation>
    <scope>NUCLEOTIDE SEQUENCE [LARGE SCALE GENOMIC DNA]</scope>
    <source>
        <strain evidence="12">SB210</strain>
    </source>
</reference>
<organism evidence="11 12">
    <name type="scientific">Tetrahymena thermophila (strain SB210)</name>
    <dbReference type="NCBI Taxonomy" id="312017"/>
    <lineage>
        <taxon>Eukaryota</taxon>
        <taxon>Sar</taxon>
        <taxon>Alveolata</taxon>
        <taxon>Ciliophora</taxon>
        <taxon>Intramacronucleata</taxon>
        <taxon>Oligohymenophorea</taxon>
        <taxon>Hymenostomatida</taxon>
        <taxon>Tetrahymenina</taxon>
        <taxon>Tetrahymenidae</taxon>
        <taxon>Tetrahymena</taxon>
    </lineage>
</organism>
<dbReference type="InterPro" id="IPR018490">
    <property type="entry name" value="cNMP-bd_dom_sf"/>
</dbReference>
<evidence type="ECO:0000313" key="11">
    <source>
        <dbReference type="EMBL" id="EAR84038.2"/>
    </source>
</evidence>
<proteinExistence type="predicted"/>
<dbReference type="SMART" id="SM00100">
    <property type="entry name" value="cNMP"/>
    <property type="match status" value="1"/>
</dbReference>
<feature type="compositionally biased region" description="Polar residues" evidence="8">
    <location>
        <begin position="156"/>
        <end position="170"/>
    </location>
</feature>
<evidence type="ECO:0000256" key="7">
    <source>
        <dbReference type="SAM" id="Coils"/>
    </source>
</evidence>
<dbReference type="SUPFAM" id="SSF81324">
    <property type="entry name" value="Voltage-gated potassium channels"/>
    <property type="match status" value="1"/>
</dbReference>
<evidence type="ECO:0000256" key="3">
    <source>
        <dbReference type="ARBA" id="ARBA00022692"/>
    </source>
</evidence>
<evidence type="ECO:0000313" key="12">
    <source>
        <dbReference type="Proteomes" id="UP000009168"/>
    </source>
</evidence>
<evidence type="ECO:0000256" key="6">
    <source>
        <dbReference type="ARBA" id="ARBA00023136"/>
    </source>
</evidence>
<dbReference type="InterPro" id="IPR014710">
    <property type="entry name" value="RmlC-like_jellyroll"/>
</dbReference>
<protein>
    <submittedName>
        <fullName evidence="11">Cation channel family protein</fullName>
    </submittedName>
</protein>
<feature type="transmembrane region" description="Helical" evidence="9">
    <location>
        <begin position="457"/>
        <end position="476"/>
    </location>
</feature>
<feature type="compositionally biased region" description="Basic residues" evidence="8">
    <location>
        <begin position="171"/>
        <end position="181"/>
    </location>
</feature>
<keyword evidence="4 9" id="KW-1133">Transmembrane helix</keyword>
<keyword evidence="6 9" id="KW-0472">Membrane</keyword>
<dbReference type="AlphaFoldDB" id="I7MFM3"/>
<dbReference type="Proteomes" id="UP000009168">
    <property type="component" value="Unassembled WGS sequence"/>
</dbReference>
<evidence type="ECO:0000256" key="4">
    <source>
        <dbReference type="ARBA" id="ARBA00022989"/>
    </source>
</evidence>
<evidence type="ECO:0000256" key="2">
    <source>
        <dbReference type="ARBA" id="ARBA00022448"/>
    </source>
</evidence>
<comment type="subcellular location">
    <subcellularLocation>
        <location evidence="1">Membrane</location>
        <topology evidence="1">Multi-pass membrane protein</topology>
    </subcellularLocation>
</comment>
<keyword evidence="2" id="KW-0813">Transport</keyword>
<feature type="domain" description="Cyclic nucleotide-binding" evidence="10">
    <location>
        <begin position="726"/>
        <end position="793"/>
    </location>
</feature>
<feature type="transmembrane region" description="Helical" evidence="9">
    <location>
        <begin position="574"/>
        <end position="592"/>
    </location>
</feature>
<keyword evidence="12" id="KW-1185">Reference proteome</keyword>
<keyword evidence="5" id="KW-0406">Ion transport</keyword>
<dbReference type="GO" id="GO:0035725">
    <property type="term" value="P:sodium ion transmembrane transport"/>
    <property type="evidence" value="ECO:0007669"/>
    <property type="project" value="TreeGrafter"/>
</dbReference>
<dbReference type="Pfam" id="PF00520">
    <property type="entry name" value="Ion_trans"/>
    <property type="match status" value="1"/>
</dbReference>
<gene>
    <name evidence="11" type="ORF">TTHERM_00760850</name>
</gene>
<dbReference type="KEGG" id="tet:TTHERM_00760850"/>
<dbReference type="Pfam" id="PF00027">
    <property type="entry name" value="cNMP_binding"/>
    <property type="match status" value="1"/>
</dbReference>
<keyword evidence="7" id="KW-0175">Coiled coil</keyword>
<dbReference type="InParanoid" id="I7MFM3"/>
<dbReference type="EMBL" id="GG662440">
    <property type="protein sequence ID" value="EAR84038.2"/>
    <property type="molecule type" value="Genomic_DNA"/>
</dbReference>
<dbReference type="Gene3D" id="1.10.287.630">
    <property type="entry name" value="Helix hairpin bin"/>
    <property type="match status" value="1"/>
</dbReference>
<evidence type="ECO:0000259" key="10">
    <source>
        <dbReference type="PROSITE" id="PS50042"/>
    </source>
</evidence>
<dbReference type="SUPFAM" id="SSF51206">
    <property type="entry name" value="cAMP-binding domain-like"/>
    <property type="match status" value="1"/>
</dbReference>
<name>I7MFM3_TETTS</name>
<dbReference type="PANTHER" id="PTHR45689">
    <property type="entry name" value="I[[H]] CHANNEL, ISOFORM E"/>
    <property type="match status" value="1"/>
</dbReference>
<dbReference type="OrthoDB" id="421226at2759"/>
<dbReference type="Gene3D" id="1.10.287.70">
    <property type="match status" value="1"/>
</dbReference>
<evidence type="ECO:0000256" key="8">
    <source>
        <dbReference type="SAM" id="MobiDB-lite"/>
    </source>
</evidence>
<dbReference type="RefSeq" id="XP_001031701.2">
    <property type="nucleotide sequence ID" value="XM_001031701.2"/>
</dbReference>
<feature type="transmembrane region" description="Helical" evidence="9">
    <location>
        <begin position="394"/>
        <end position="411"/>
    </location>
</feature>
<keyword evidence="3 9" id="KW-0812">Transmembrane</keyword>
<dbReference type="InterPro" id="IPR000595">
    <property type="entry name" value="cNMP-bd_dom"/>
</dbReference>